<organism evidence="2 3">
    <name type="scientific">Fluviicola chungangensis</name>
    <dbReference type="NCBI Taxonomy" id="2597671"/>
    <lineage>
        <taxon>Bacteria</taxon>
        <taxon>Pseudomonadati</taxon>
        <taxon>Bacteroidota</taxon>
        <taxon>Flavobacteriia</taxon>
        <taxon>Flavobacteriales</taxon>
        <taxon>Crocinitomicaceae</taxon>
        <taxon>Fluviicola</taxon>
    </lineage>
</organism>
<keyword evidence="3" id="KW-1185">Reference proteome</keyword>
<dbReference type="RefSeq" id="WP_144333834.1">
    <property type="nucleotide sequence ID" value="NZ_VLPL01000007.1"/>
</dbReference>
<sequence>MNNKFDFPIKKENLRIIFIGLAINIIGYLLMIGGGADSPSEFHEKELFSTVRITVAPILIVAGFVVMIYGIMKKAKDSNSQE</sequence>
<keyword evidence="1" id="KW-0812">Transmembrane</keyword>
<keyword evidence="1" id="KW-1133">Transmembrane helix</keyword>
<feature type="transmembrane region" description="Helical" evidence="1">
    <location>
        <begin position="12"/>
        <end position="31"/>
    </location>
</feature>
<feature type="transmembrane region" description="Helical" evidence="1">
    <location>
        <begin position="51"/>
        <end position="72"/>
    </location>
</feature>
<evidence type="ECO:0000313" key="3">
    <source>
        <dbReference type="Proteomes" id="UP000316008"/>
    </source>
</evidence>
<evidence type="ECO:0000313" key="2">
    <source>
        <dbReference type="EMBL" id="TSJ41574.1"/>
    </source>
</evidence>
<proteinExistence type="predicted"/>
<dbReference type="AlphaFoldDB" id="A0A556MNP0"/>
<accession>A0A556MNP0</accession>
<dbReference type="Proteomes" id="UP000316008">
    <property type="component" value="Unassembled WGS sequence"/>
</dbReference>
<dbReference type="InterPro" id="IPR021448">
    <property type="entry name" value="DUF3098"/>
</dbReference>
<keyword evidence="1" id="KW-0472">Membrane</keyword>
<dbReference type="EMBL" id="VLPL01000007">
    <property type="protein sequence ID" value="TSJ41574.1"/>
    <property type="molecule type" value="Genomic_DNA"/>
</dbReference>
<evidence type="ECO:0000256" key="1">
    <source>
        <dbReference type="SAM" id="Phobius"/>
    </source>
</evidence>
<protein>
    <submittedName>
        <fullName evidence="2">DUF3098 domain-containing protein</fullName>
    </submittedName>
</protein>
<reference evidence="2 3" key="1">
    <citation type="submission" date="2019-07" db="EMBL/GenBank/DDBJ databases">
        <authorList>
            <person name="Huq M.A."/>
        </authorList>
    </citation>
    <scope>NUCLEOTIDE SEQUENCE [LARGE SCALE GENOMIC DNA]</scope>
    <source>
        <strain evidence="2 3">MAH-3</strain>
    </source>
</reference>
<dbReference type="Pfam" id="PF11297">
    <property type="entry name" value="DUF3098"/>
    <property type="match status" value="1"/>
</dbReference>
<gene>
    <name evidence="2" type="ORF">FO442_14015</name>
</gene>
<name>A0A556MNP0_9FLAO</name>
<comment type="caution">
    <text evidence="2">The sequence shown here is derived from an EMBL/GenBank/DDBJ whole genome shotgun (WGS) entry which is preliminary data.</text>
</comment>
<dbReference type="OrthoDB" id="963379at2"/>